<evidence type="ECO:0000259" key="3">
    <source>
        <dbReference type="Pfam" id="PF10181"/>
    </source>
</evidence>
<evidence type="ECO:0000313" key="4">
    <source>
        <dbReference type="EMBL" id="KZT68189.1"/>
    </source>
</evidence>
<gene>
    <name evidence="4" type="ORF">DAEQUDRAFT_343932</name>
</gene>
<name>A0A165PGL0_9APHY</name>
<dbReference type="InterPro" id="IPR019328">
    <property type="entry name" value="PIGH-H_dom"/>
</dbReference>
<evidence type="ECO:0000313" key="5">
    <source>
        <dbReference type="Proteomes" id="UP000076727"/>
    </source>
</evidence>
<sequence>MHSANPLPKHPELTVLHSKAWSEYRVQNLHVRGKSNISVHTLLECFGTDALVCLGIALLWPICVEYRVFTVALATIIITYVCGRCTRVLWESVIILHSLGLQLETHRGLPLVPLFTSRRFIPLTTLRDFVINEGLRGWSVHYYLAVIQQSPNGDVTISVPFENIMPRFPVLLEIYHGVHELLFDNSSVTNVIK</sequence>
<keyword evidence="5" id="KW-1185">Reference proteome</keyword>
<comment type="similarity">
    <text evidence="2">Belongs to the PIGH family.</text>
</comment>
<feature type="domain" description="Phosphatidylinositol N-acetylglucosaminyltransferase subunit H conserved" evidence="3">
    <location>
        <begin position="92"/>
        <end position="161"/>
    </location>
</feature>
<dbReference type="PANTHER" id="PTHR15231">
    <property type="entry name" value="PHOSPHATIDYLINOSITOL N-ACETYLGLUCOSAMINYLTRANSFERASE SUBUNIT H"/>
    <property type="match status" value="1"/>
</dbReference>
<protein>
    <recommendedName>
        <fullName evidence="3">Phosphatidylinositol N-acetylglucosaminyltransferase subunit H conserved domain-containing protein</fullName>
    </recommendedName>
</protein>
<dbReference type="Pfam" id="PF10181">
    <property type="entry name" value="PIG-H"/>
    <property type="match status" value="1"/>
</dbReference>
<evidence type="ECO:0000256" key="1">
    <source>
        <dbReference type="ARBA" id="ARBA00004687"/>
    </source>
</evidence>
<proteinExistence type="inferred from homology"/>
<evidence type="ECO:0000256" key="2">
    <source>
        <dbReference type="ARBA" id="ARBA00009610"/>
    </source>
</evidence>
<organism evidence="4 5">
    <name type="scientific">Daedalea quercina L-15889</name>
    <dbReference type="NCBI Taxonomy" id="1314783"/>
    <lineage>
        <taxon>Eukaryota</taxon>
        <taxon>Fungi</taxon>
        <taxon>Dikarya</taxon>
        <taxon>Basidiomycota</taxon>
        <taxon>Agaricomycotina</taxon>
        <taxon>Agaricomycetes</taxon>
        <taxon>Polyporales</taxon>
        <taxon>Fomitopsis</taxon>
    </lineage>
</organism>
<accession>A0A165PGL0</accession>
<reference evidence="4 5" key="1">
    <citation type="journal article" date="2016" name="Mol. Biol. Evol.">
        <title>Comparative Genomics of Early-Diverging Mushroom-Forming Fungi Provides Insights into the Origins of Lignocellulose Decay Capabilities.</title>
        <authorList>
            <person name="Nagy L.G."/>
            <person name="Riley R."/>
            <person name="Tritt A."/>
            <person name="Adam C."/>
            <person name="Daum C."/>
            <person name="Floudas D."/>
            <person name="Sun H."/>
            <person name="Yadav J.S."/>
            <person name="Pangilinan J."/>
            <person name="Larsson K.H."/>
            <person name="Matsuura K."/>
            <person name="Barry K."/>
            <person name="Labutti K."/>
            <person name="Kuo R."/>
            <person name="Ohm R.A."/>
            <person name="Bhattacharya S.S."/>
            <person name="Shirouzu T."/>
            <person name="Yoshinaga Y."/>
            <person name="Martin F.M."/>
            <person name="Grigoriev I.V."/>
            <person name="Hibbett D.S."/>
        </authorList>
    </citation>
    <scope>NUCLEOTIDE SEQUENCE [LARGE SCALE GENOMIC DNA]</scope>
    <source>
        <strain evidence="4 5">L-15889</strain>
    </source>
</reference>
<dbReference type="AlphaFoldDB" id="A0A165PGL0"/>
<dbReference type="STRING" id="1314783.A0A165PGL0"/>
<dbReference type="GO" id="GO:0006506">
    <property type="term" value="P:GPI anchor biosynthetic process"/>
    <property type="evidence" value="ECO:0007669"/>
    <property type="project" value="UniProtKB-UniPathway"/>
</dbReference>
<dbReference type="InterPro" id="IPR044215">
    <property type="entry name" value="PIG-H"/>
</dbReference>
<dbReference type="UniPathway" id="UPA00196"/>
<comment type="pathway">
    <text evidence="1">Glycolipid biosynthesis; glycosylphosphatidylinositol-anchor biosynthesis.</text>
</comment>
<dbReference type="Proteomes" id="UP000076727">
    <property type="component" value="Unassembled WGS sequence"/>
</dbReference>
<dbReference type="PANTHER" id="PTHR15231:SF1">
    <property type="entry name" value="PHOSPHATIDYLINOSITOL N-ACETYLGLUCOSAMINYLTRANSFERASE SUBUNIT H"/>
    <property type="match status" value="1"/>
</dbReference>
<dbReference type="EMBL" id="KV429069">
    <property type="protein sequence ID" value="KZT68189.1"/>
    <property type="molecule type" value="Genomic_DNA"/>
</dbReference>
<dbReference type="GO" id="GO:0000506">
    <property type="term" value="C:glycosylphosphatidylinositol-N-acetylglucosaminyltransferase (GPI-GnT) complex"/>
    <property type="evidence" value="ECO:0007669"/>
    <property type="project" value="InterPro"/>
</dbReference>
<dbReference type="OrthoDB" id="6256716at2759"/>